<feature type="transmembrane region" description="Helical" evidence="1">
    <location>
        <begin position="12"/>
        <end position="32"/>
    </location>
</feature>
<reference evidence="2 3" key="1">
    <citation type="submission" date="2017-10" db="EMBL/GenBank/DDBJ databases">
        <title>Comparative genomics in systemic dimorphic fungi from Ajellomycetaceae.</title>
        <authorList>
            <person name="Munoz J.F."/>
            <person name="Mcewen J.G."/>
            <person name="Clay O.K."/>
            <person name="Cuomo C.A."/>
        </authorList>
    </citation>
    <scope>NUCLEOTIDE SEQUENCE [LARGE SCALE GENOMIC DNA]</scope>
    <source>
        <strain evidence="2 3">UAMH5409</strain>
    </source>
</reference>
<evidence type="ECO:0000256" key="1">
    <source>
        <dbReference type="SAM" id="Phobius"/>
    </source>
</evidence>
<evidence type="ECO:0000313" key="3">
    <source>
        <dbReference type="Proteomes" id="UP000223968"/>
    </source>
</evidence>
<gene>
    <name evidence="2" type="ORF">AJ79_07498</name>
</gene>
<dbReference type="Proteomes" id="UP000223968">
    <property type="component" value="Unassembled WGS sequence"/>
</dbReference>
<keyword evidence="1" id="KW-0812">Transmembrane</keyword>
<evidence type="ECO:0000313" key="2">
    <source>
        <dbReference type="EMBL" id="PGH02961.1"/>
    </source>
</evidence>
<accession>A0A2B7X2E8</accession>
<name>A0A2B7X2E8_9EURO</name>
<protein>
    <submittedName>
        <fullName evidence="2">Uncharacterized protein</fullName>
    </submittedName>
</protein>
<dbReference type="EMBL" id="PDNB01000153">
    <property type="protein sequence ID" value="PGH02961.1"/>
    <property type="molecule type" value="Genomic_DNA"/>
</dbReference>
<feature type="transmembrane region" description="Helical" evidence="1">
    <location>
        <begin position="128"/>
        <end position="148"/>
    </location>
</feature>
<sequence>MQGNGSYNANSALQWAAMMMTLSLFDGVYVIVEQVRLSLTSPDEYALTGPTITIVEYGSSQGANPIILMRRIFEQATNMSPSKPTDAASLVFFDLPSNDFTALTQTIDITHGLRQPRKQKYSHRWSHGASLSLFSLGACSLAALHYLYRVSVKSVPEVDLFAVSVGCGCGTDAGFKEV</sequence>
<proteinExistence type="predicted"/>
<dbReference type="SUPFAM" id="SSF53335">
    <property type="entry name" value="S-adenosyl-L-methionine-dependent methyltransferases"/>
    <property type="match status" value="1"/>
</dbReference>
<keyword evidence="1" id="KW-1133">Transmembrane helix</keyword>
<dbReference type="OrthoDB" id="1523883at2759"/>
<keyword evidence="3" id="KW-1185">Reference proteome</keyword>
<keyword evidence="1" id="KW-0472">Membrane</keyword>
<comment type="caution">
    <text evidence="2">The sequence shown here is derived from an EMBL/GenBank/DDBJ whole genome shotgun (WGS) entry which is preliminary data.</text>
</comment>
<organism evidence="2 3">
    <name type="scientific">Helicocarpus griseus UAMH5409</name>
    <dbReference type="NCBI Taxonomy" id="1447875"/>
    <lineage>
        <taxon>Eukaryota</taxon>
        <taxon>Fungi</taxon>
        <taxon>Dikarya</taxon>
        <taxon>Ascomycota</taxon>
        <taxon>Pezizomycotina</taxon>
        <taxon>Eurotiomycetes</taxon>
        <taxon>Eurotiomycetidae</taxon>
        <taxon>Onygenales</taxon>
        <taxon>Ajellomycetaceae</taxon>
        <taxon>Helicocarpus</taxon>
    </lineage>
</organism>
<dbReference type="InterPro" id="IPR029063">
    <property type="entry name" value="SAM-dependent_MTases_sf"/>
</dbReference>
<dbReference type="AlphaFoldDB" id="A0A2B7X2E8"/>
<dbReference type="Gene3D" id="3.40.50.150">
    <property type="entry name" value="Vaccinia Virus protein VP39"/>
    <property type="match status" value="1"/>
</dbReference>